<name>A0A7C8KW49_9BACI</name>
<evidence type="ECO:0000313" key="1">
    <source>
        <dbReference type="EMBL" id="KAB8137858.1"/>
    </source>
</evidence>
<dbReference type="SUPFAM" id="SSF48208">
    <property type="entry name" value="Six-hairpin glycosidases"/>
    <property type="match status" value="1"/>
</dbReference>
<dbReference type="InterPro" id="IPR008928">
    <property type="entry name" value="6-hairpin_glycosidase_sf"/>
</dbReference>
<dbReference type="OrthoDB" id="127395at2"/>
<proteinExistence type="predicted"/>
<dbReference type="Proteomes" id="UP000480246">
    <property type="component" value="Unassembled WGS sequence"/>
</dbReference>
<protein>
    <submittedName>
        <fullName evidence="1">Glycoside hydrolase family 65</fullName>
    </submittedName>
</protein>
<keyword evidence="1" id="KW-0378">Hydrolase</keyword>
<dbReference type="EMBL" id="WEID01000034">
    <property type="protein sequence ID" value="KAB8137858.1"/>
    <property type="molecule type" value="Genomic_DNA"/>
</dbReference>
<evidence type="ECO:0000313" key="2">
    <source>
        <dbReference type="Proteomes" id="UP000480246"/>
    </source>
</evidence>
<dbReference type="InterPro" id="IPR012341">
    <property type="entry name" value="6hp_glycosidase-like_sf"/>
</dbReference>
<comment type="caution">
    <text evidence="1">The sequence shown here is derived from an EMBL/GenBank/DDBJ whole genome shotgun (WGS) entry which is preliminary data.</text>
</comment>
<dbReference type="AlphaFoldDB" id="A0A7C8KW49"/>
<sequence>MQREEYKLDRKRIIKKHNPKINQVESLSPLSLGNSNFGFSVDFTGLQSFPQLYETPLGTQSNWGWHYSKGKGLFGEQDIEYQLYEHNGRHVPYPMKPGNKEEAYHWLRQNPHRIQLGQVSFQFIDGNGQQVNTSDITEINQEQDLWSGIITSTYKVNGQEVMVKTVCDPKSDTLGIKIVSPLLEEGRIKIIQSFPCPDVHHNSWAEATDLTWENQDRHQTEVINDNEQHVLLKREMDDDYYYVQWEKGDAAFTSIGIHQYQLTPPQTNEYSFTITYSPVKEITVHTLEEIFQTSRQFWQDFWQSGAFVSFEGSKDKRADELERRVIMSQYLTRIHSSGEIPPQETGLMYNSWFGKAHLEMHWWHAAHFPLWGRAELLNRGLQWYNDILPLAKDLAKSQGYEGVRWPKMVGVDGKQSPSPVAPGLIWQQPHPIMLAELLYRDNESLAVLEQYKEIVFESADFMADLVVWEEESKAFVLAPPLIPAQECHRMEDSKNPPYEIEYWKYGLDTAVKWAERLEVEPDKNWIDVANSLKRPRVADNVYLAHENCEDTFTEKNHDHPSMVAAFGILSGSLIDKEIMRNTLQKVKDDWQWDTAWGWDFPMCAMTAARLGETEQAVDFLLMDRVKNTYLPNGHNYQRKGLTAYLPGNGGLLIAIAMMIAGWDGSGSEKYPGFPKDNWVIDAEGFQQYI</sequence>
<reference evidence="1 2" key="1">
    <citation type="submission" date="2019-10" db="EMBL/GenBank/DDBJ databases">
        <title>Gracilibacillus sp. nov. isolated from rice seeds.</title>
        <authorList>
            <person name="He S."/>
        </authorList>
    </citation>
    <scope>NUCLEOTIDE SEQUENCE [LARGE SCALE GENOMIC DNA]</scope>
    <source>
        <strain evidence="1 2">TD8</strain>
    </source>
</reference>
<keyword evidence="2" id="KW-1185">Reference proteome</keyword>
<dbReference type="GO" id="GO:0016787">
    <property type="term" value="F:hydrolase activity"/>
    <property type="evidence" value="ECO:0007669"/>
    <property type="project" value="UniProtKB-KW"/>
</dbReference>
<accession>A0A7C8KW49</accession>
<organism evidence="1 2">
    <name type="scientific">Gracilibacillus oryzae</name>
    <dbReference type="NCBI Taxonomy" id="1672701"/>
    <lineage>
        <taxon>Bacteria</taxon>
        <taxon>Bacillati</taxon>
        <taxon>Bacillota</taxon>
        <taxon>Bacilli</taxon>
        <taxon>Bacillales</taxon>
        <taxon>Bacillaceae</taxon>
        <taxon>Gracilibacillus</taxon>
    </lineage>
</organism>
<dbReference type="GO" id="GO:0005975">
    <property type="term" value="P:carbohydrate metabolic process"/>
    <property type="evidence" value="ECO:0007669"/>
    <property type="project" value="InterPro"/>
</dbReference>
<dbReference type="Gene3D" id="1.50.10.10">
    <property type="match status" value="1"/>
</dbReference>
<gene>
    <name evidence="1" type="ORF">F9U64_07585</name>
</gene>